<evidence type="ECO:0000256" key="1">
    <source>
        <dbReference type="SAM" id="Phobius"/>
    </source>
</evidence>
<accession>A0A800NEB2</accession>
<reference evidence="3 4" key="1">
    <citation type="journal article" date="2020" name="G3 (Bethesda)">
        <title>Whole Genome Sequencing and Comparative Genomics of Two Nematicidal Bacillus Strains Reveals a Wide Range of Possible Virulence Factors.</title>
        <authorList>
            <person name="Susic N."/>
            <person name="Janezic S."/>
            <person name="Rupnik M."/>
            <person name="Geric Stare B."/>
        </authorList>
    </citation>
    <scope>NUCLEOTIDE SEQUENCE [LARGE SCALE GENOMIC DNA]</scope>
    <source>
        <strain evidence="3 4">I-1582</strain>
    </source>
</reference>
<gene>
    <name evidence="3" type="ORF">KIS1582_0811</name>
</gene>
<protein>
    <recommendedName>
        <fullName evidence="2">VanZ-like domain-containing protein</fullName>
    </recommendedName>
</protein>
<dbReference type="NCBIfam" id="NF037970">
    <property type="entry name" value="vanZ_1"/>
    <property type="match status" value="1"/>
</dbReference>
<evidence type="ECO:0000313" key="3">
    <source>
        <dbReference type="EMBL" id="KAF0825267.1"/>
    </source>
</evidence>
<comment type="caution">
    <text evidence="3">The sequence shown here is derived from an EMBL/GenBank/DDBJ whole genome shotgun (WGS) entry which is preliminary data.</text>
</comment>
<dbReference type="Pfam" id="PF04892">
    <property type="entry name" value="VanZ"/>
    <property type="match status" value="1"/>
</dbReference>
<dbReference type="InterPro" id="IPR006976">
    <property type="entry name" value="VanZ-like"/>
</dbReference>
<sequence>MVKWSIRVLPFLYMALIWGLSSMPADAVVELPDLAVDRFIKESMHLIEFGILYVLLVLAALTAVKLTPGVNILLAVIACFYGILDEVHQSFVPYRSATVIDAVKDITGVAVCWYFISRALFYGRFKRLGKLLGFFSRAKRKS</sequence>
<evidence type="ECO:0000259" key="2">
    <source>
        <dbReference type="Pfam" id="PF04892"/>
    </source>
</evidence>
<feature type="domain" description="VanZ-like" evidence="2">
    <location>
        <begin position="36"/>
        <end position="116"/>
    </location>
</feature>
<feature type="transmembrane region" description="Helical" evidence="1">
    <location>
        <begin position="51"/>
        <end position="84"/>
    </location>
</feature>
<keyword evidence="1" id="KW-0812">Transmembrane</keyword>
<dbReference type="Proteomes" id="UP000465778">
    <property type="component" value="Unassembled WGS sequence"/>
</dbReference>
<dbReference type="AlphaFoldDB" id="A0A800NEB2"/>
<dbReference type="RefSeq" id="WP_159344318.1">
    <property type="nucleotide sequence ID" value="NZ_JBALOT010000017.1"/>
</dbReference>
<keyword evidence="1" id="KW-0472">Membrane</keyword>
<name>A0A800NEB2_CYTFI</name>
<organism evidence="3 4">
    <name type="scientific">Cytobacillus firmus</name>
    <name type="common">Bacillus firmus</name>
    <dbReference type="NCBI Taxonomy" id="1399"/>
    <lineage>
        <taxon>Bacteria</taxon>
        <taxon>Bacillati</taxon>
        <taxon>Bacillota</taxon>
        <taxon>Bacilli</taxon>
        <taxon>Bacillales</taxon>
        <taxon>Bacillaceae</taxon>
        <taxon>Cytobacillus</taxon>
    </lineage>
</organism>
<dbReference type="OrthoDB" id="291892at2"/>
<keyword evidence="1" id="KW-1133">Transmembrane helix</keyword>
<evidence type="ECO:0000313" key="4">
    <source>
        <dbReference type="Proteomes" id="UP000465778"/>
    </source>
</evidence>
<dbReference type="EMBL" id="VDEM01000005">
    <property type="protein sequence ID" value="KAF0825267.1"/>
    <property type="molecule type" value="Genomic_DNA"/>
</dbReference>
<proteinExistence type="predicted"/>